<dbReference type="GO" id="GO:0045892">
    <property type="term" value="P:negative regulation of DNA-templated transcription"/>
    <property type="evidence" value="ECO:0007669"/>
    <property type="project" value="TreeGrafter"/>
</dbReference>
<evidence type="ECO:0000256" key="1">
    <source>
        <dbReference type="ARBA" id="ARBA00023015"/>
    </source>
</evidence>
<dbReference type="CDD" id="cd07377">
    <property type="entry name" value="WHTH_GntR"/>
    <property type="match status" value="1"/>
</dbReference>
<keyword evidence="1" id="KW-0805">Transcription regulation</keyword>
<dbReference type="Gene3D" id="1.10.10.10">
    <property type="entry name" value="Winged helix-like DNA-binding domain superfamily/Winged helix DNA-binding domain"/>
    <property type="match status" value="1"/>
</dbReference>
<dbReference type="InterPro" id="IPR011663">
    <property type="entry name" value="UTRA"/>
</dbReference>
<dbReference type="EMBL" id="CAFBOQ010000011">
    <property type="protein sequence ID" value="CAB4983648.1"/>
    <property type="molecule type" value="Genomic_DNA"/>
</dbReference>
<dbReference type="PANTHER" id="PTHR44846">
    <property type="entry name" value="MANNOSYL-D-GLYCERATE TRANSPORT/METABOLISM SYSTEM REPRESSOR MNGR-RELATED"/>
    <property type="match status" value="1"/>
</dbReference>
<dbReference type="Pfam" id="PF07702">
    <property type="entry name" value="UTRA"/>
    <property type="match status" value="1"/>
</dbReference>
<dbReference type="Pfam" id="PF00392">
    <property type="entry name" value="GntR"/>
    <property type="match status" value="1"/>
</dbReference>
<dbReference type="GO" id="GO:0003700">
    <property type="term" value="F:DNA-binding transcription factor activity"/>
    <property type="evidence" value="ECO:0007669"/>
    <property type="project" value="InterPro"/>
</dbReference>
<keyword evidence="3" id="KW-0804">Transcription</keyword>
<dbReference type="InterPro" id="IPR036390">
    <property type="entry name" value="WH_DNA-bd_sf"/>
</dbReference>
<dbReference type="AlphaFoldDB" id="A0A6J7W0I8"/>
<evidence type="ECO:0000313" key="7">
    <source>
        <dbReference type="EMBL" id="CAB4983648.1"/>
    </source>
</evidence>
<evidence type="ECO:0000313" key="5">
    <source>
        <dbReference type="EMBL" id="CAB4735997.1"/>
    </source>
</evidence>
<sequence length="244" mass="26864">MARPSVSVTVQRKIEQLIRDGSLKPGESIPTEAELCLQMGAGRSSIREALKVLERKGLIDVQPGRGRLVSELSNGWIESPITNFRSVTELLASSGYVTVCKVLSSDIGKANKNEREVLGLEEGATVVRLERTHFLKNIPIVCMLESVPTELLGGENITEDWSKSLVGILSKRGHKPVASRATVKAVTLPKEMRAKISVQKNTDEDAWIEIMEANLDPSGRICLLSKVFLKGDMFSFSFIRTDDN</sequence>
<evidence type="ECO:0000313" key="8">
    <source>
        <dbReference type="EMBL" id="CAB5142766.1"/>
    </source>
</evidence>
<dbReference type="PROSITE" id="PS50949">
    <property type="entry name" value="HTH_GNTR"/>
    <property type="match status" value="1"/>
</dbReference>
<accession>A0A6J7W0I8</accession>
<dbReference type="SMART" id="SM00866">
    <property type="entry name" value="UTRA"/>
    <property type="match status" value="1"/>
</dbReference>
<dbReference type="EMBL" id="CAEZYO010000043">
    <property type="protein sequence ID" value="CAB4735997.1"/>
    <property type="molecule type" value="Genomic_DNA"/>
</dbReference>
<dbReference type="SUPFAM" id="SSF46785">
    <property type="entry name" value="Winged helix' DNA-binding domain"/>
    <property type="match status" value="1"/>
</dbReference>
<proteinExistence type="predicted"/>
<dbReference type="InterPro" id="IPR028978">
    <property type="entry name" value="Chorismate_lyase_/UTRA_dom_sf"/>
</dbReference>
<dbReference type="PRINTS" id="PR00035">
    <property type="entry name" value="HTHGNTR"/>
</dbReference>
<dbReference type="GO" id="GO:0003677">
    <property type="term" value="F:DNA binding"/>
    <property type="evidence" value="ECO:0007669"/>
    <property type="project" value="UniProtKB-KW"/>
</dbReference>
<keyword evidence="2" id="KW-0238">DNA-binding</keyword>
<dbReference type="EMBL" id="CAFBRY010000011">
    <property type="protein sequence ID" value="CAB5142766.1"/>
    <property type="molecule type" value="Genomic_DNA"/>
</dbReference>
<dbReference type="Gene3D" id="3.40.1410.10">
    <property type="entry name" value="Chorismate lyase-like"/>
    <property type="match status" value="1"/>
</dbReference>
<protein>
    <submittedName>
        <fullName evidence="8">Unannotated protein</fullName>
    </submittedName>
</protein>
<organism evidence="8">
    <name type="scientific">freshwater metagenome</name>
    <dbReference type="NCBI Taxonomy" id="449393"/>
    <lineage>
        <taxon>unclassified sequences</taxon>
        <taxon>metagenomes</taxon>
        <taxon>ecological metagenomes</taxon>
    </lineage>
</organism>
<evidence type="ECO:0000256" key="3">
    <source>
        <dbReference type="ARBA" id="ARBA00023163"/>
    </source>
</evidence>
<dbReference type="SMART" id="SM00345">
    <property type="entry name" value="HTH_GNTR"/>
    <property type="match status" value="1"/>
</dbReference>
<evidence type="ECO:0000313" key="6">
    <source>
        <dbReference type="EMBL" id="CAB4821161.1"/>
    </source>
</evidence>
<dbReference type="InterPro" id="IPR000524">
    <property type="entry name" value="Tscrpt_reg_HTH_GntR"/>
</dbReference>
<dbReference type="PANTHER" id="PTHR44846:SF17">
    <property type="entry name" value="GNTR-FAMILY TRANSCRIPTIONAL REGULATOR"/>
    <property type="match status" value="1"/>
</dbReference>
<gene>
    <name evidence="5" type="ORF">UFOPK2731_01172</name>
    <name evidence="6" type="ORF">UFOPK3161_00564</name>
    <name evidence="7" type="ORF">UFOPK3990_00563</name>
    <name evidence="8" type="ORF">UFOPK4427_00598</name>
</gene>
<evidence type="ECO:0000259" key="4">
    <source>
        <dbReference type="PROSITE" id="PS50949"/>
    </source>
</evidence>
<dbReference type="SUPFAM" id="SSF64288">
    <property type="entry name" value="Chorismate lyase-like"/>
    <property type="match status" value="1"/>
</dbReference>
<dbReference type="EMBL" id="CAFABC010000009">
    <property type="protein sequence ID" value="CAB4821161.1"/>
    <property type="molecule type" value="Genomic_DNA"/>
</dbReference>
<dbReference type="InterPro" id="IPR036388">
    <property type="entry name" value="WH-like_DNA-bd_sf"/>
</dbReference>
<evidence type="ECO:0000256" key="2">
    <source>
        <dbReference type="ARBA" id="ARBA00023125"/>
    </source>
</evidence>
<name>A0A6J7W0I8_9ZZZZ</name>
<dbReference type="InterPro" id="IPR050679">
    <property type="entry name" value="Bact_HTH_transcr_reg"/>
</dbReference>
<feature type="domain" description="HTH gntR-type" evidence="4">
    <location>
        <begin position="4"/>
        <end position="72"/>
    </location>
</feature>
<reference evidence="8" key="1">
    <citation type="submission" date="2020-05" db="EMBL/GenBank/DDBJ databases">
        <authorList>
            <person name="Chiriac C."/>
            <person name="Salcher M."/>
            <person name="Ghai R."/>
            <person name="Kavagutti S V."/>
        </authorList>
    </citation>
    <scope>NUCLEOTIDE SEQUENCE</scope>
</reference>